<evidence type="ECO:0000313" key="2">
    <source>
        <dbReference type="EMBL" id="AZG44405.1"/>
    </source>
</evidence>
<dbReference type="Gene3D" id="3.40.50.1820">
    <property type="entry name" value="alpha/beta hydrolase"/>
    <property type="match status" value="1"/>
</dbReference>
<dbReference type="OrthoDB" id="4536625at2"/>
<gene>
    <name evidence="2" type="ORF">D7316_00990</name>
</gene>
<keyword evidence="3" id="KW-1185">Reference proteome</keyword>
<dbReference type="PIRSF" id="PIRSF037442">
    <property type="entry name" value="UCP037442_abhydr"/>
    <property type="match status" value="1"/>
</dbReference>
<accession>A0A3G8JII8</accession>
<organism evidence="2 3">
    <name type="scientific">Gordonia insulae</name>
    <dbReference type="NCBI Taxonomy" id="2420509"/>
    <lineage>
        <taxon>Bacteria</taxon>
        <taxon>Bacillati</taxon>
        <taxon>Actinomycetota</taxon>
        <taxon>Actinomycetes</taxon>
        <taxon>Mycobacteriales</taxon>
        <taxon>Gordoniaceae</taxon>
        <taxon>Gordonia</taxon>
    </lineage>
</organism>
<dbReference type="InterPro" id="IPR017208">
    <property type="entry name" value="UCP037442_abhydr"/>
</dbReference>
<dbReference type="EMBL" id="CP033972">
    <property type="protein sequence ID" value="AZG44405.1"/>
    <property type="molecule type" value="Genomic_DNA"/>
</dbReference>
<reference evidence="2 3" key="1">
    <citation type="submission" date="2018-11" db="EMBL/GenBank/DDBJ databases">
        <title>Gordonia insulae sp. nov., isolated from an island soil.</title>
        <authorList>
            <person name="Kim Y.S."/>
            <person name="Kim S.B."/>
        </authorList>
    </citation>
    <scope>NUCLEOTIDE SEQUENCE [LARGE SCALE GENOMIC DNA]</scope>
    <source>
        <strain evidence="2 3">MMS17-SY073</strain>
    </source>
</reference>
<feature type="domain" description="Serine aminopeptidase S33" evidence="1">
    <location>
        <begin position="7"/>
        <end position="116"/>
    </location>
</feature>
<evidence type="ECO:0000313" key="3">
    <source>
        <dbReference type="Proteomes" id="UP000271469"/>
    </source>
</evidence>
<dbReference type="SUPFAM" id="SSF53474">
    <property type="entry name" value="alpha/beta-Hydrolases"/>
    <property type="match status" value="1"/>
</dbReference>
<evidence type="ECO:0000259" key="1">
    <source>
        <dbReference type="Pfam" id="PF12146"/>
    </source>
</evidence>
<sequence length="282" mass="30460">MTTDTAPIVLISPAMAVPARFYRPLVAAFAEHGWPATVVARRGIEPGDSPPSRAEDWSYADEAADLTAAVRAARAAMPDRYVVLLGHSLGAHLAAMVANASDDGAPDGVVTVAASVPFFRDYPHGGVVEWAIAAAVPIVTGIVGHWPTPGFGAPAPRTLMRQWARMVRRRQTPFDGDAKVQVPTLAIRLDADRLVTPAAAREFERTVQPDSLTVWTYTADRCPPGGSVDHVRWVRTPRPVVERAVDWWRTQAGDRKTSDRARRNVSSVAYTMPSAASPIIEA</sequence>
<protein>
    <recommendedName>
        <fullName evidence="1">Serine aminopeptidase S33 domain-containing protein</fullName>
    </recommendedName>
</protein>
<dbReference type="InterPro" id="IPR029058">
    <property type="entry name" value="AB_hydrolase_fold"/>
</dbReference>
<dbReference type="Proteomes" id="UP000271469">
    <property type="component" value="Chromosome"/>
</dbReference>
<dbReference type="InterPro" id="IPR022742">
    <property type="entry name" value="Hydrolase_4"/>
</dbReference>
<dbReference type="KEGG" id="gom:D7316_00990"/>
<proteinExistence type="predicted"/>
<dbReference type="AlphaFoldDB" id="A0A3G8JII8"/>
<dbReference type="RefSeq" id="WP_124707278.1">
    <property type="nucleotide sequence ID" value="NZ_CP033972.1"/>
</dbReference>
<dbReference type="Pfam" id="PF12146">
    <property type="entry name" value="Hydrolase_4"/>
    <property type="match status" value="1"/>
</dbReference>
<name>A0A3G8JII8_9ACTN</name>